<dbReference type="GO" id="GO:0016787">
    <property type="term" value="F:hydrolase activity"/>
    <property type="evidence" value="ECO:0007669"/>
    <property type="project" value="UniProtKB-KW"/>
</dbReference>
<gene>
    <name evidence="4" type="ORF">GGQ93_000929</name>
</gene>
<dbReference type="InterPro" id="IPR052172">
    <property type="entry name" value="UxaA_altronate/galactarate_dh"/>
</dbReference>
<dbReference type="AlphaFoldDB" id="A0A7W9F7M8"/>
<dbReference type="InterPro" id="IPR048332">
    <property type="entry name" value="GD_AH_C"/>
</dbReference>
<dbReference type="InterPro" id="IPR044144">
    <property type="entry name" value="SAF_UxaA/GarD"/>
</dbReference>
<dbReference type="InterPro" id="IPR013974">
    <property type="entry name" value="SAF"/>
</dbReference>
<evidence type="ECO:0000313" key="4">
    <source>
        <dbReference type="EMBL" id="MBB5739227.1"/>
    </source>
</evidence>
<evidence type="ECO:0000313" key="5">
    <source>
        <dbReference type="Proteomes" id="UP000527324"/>
    </source>
</evidence>
<evidence type="ECO:0000256" key="2">
    <source>
        <dbReference type="ARBA" id="ARBA00023239"/>
    </source>
</evidence>
<dbReference type="InterPro" id="IPR007392">
    <property type="entry name" value="GD_AH_second"/>
</dbReference>
<dbReference type="PANTHER" id="PTHR30536:SF5">
    <property type="entry name" value="ALTRONATE DEHYDRATASE"/>
    <property type="match status" value="1"/>
</dbReference>
<name>A0A7W9F7M8_9CAUL</name>
<dbReference type="Pfam" id="PF20629">
    <property type="entry name" value="GD_AH_C"/>
    <property type="match status" value="1"/>
</dbReference>
<dbReference type="CDD" id="cd11613">
    <property type="entry name" value="SAF_AH_GD"/>
    <property type="match status" value="1"/>
</dbReference>
<dbReference type="GO" id="GO:0019698">
    <property type="term" value="P:D-galacturonate catabolic process"/>
    <property type="evidence" value="ECO:0007669"/>
    <property type="project" value="TreeGrafter"/>
</dbReference>
<dbReference type="Gene3D" id="2.30.130.110">
    <property type="match status" value="1"/>
</dbReference>
<evidence type="ECO:0000259" key="3">
    <source>
        <dbReference type="SMART" id="SM00858"/>
    </source>
</evidence>
<protein>
    <submittedName>
        <fullName evidence="4">Altronate hydrolase</fullName>
        <ecNumber evidence="4">4.2.1.7</ecNumber>
    </submittedName>
</protein>
<accession>A0A7W9F7M8</accession>
<keyword evidence="2 4" id="KW-0456">Lyase</keyword>
<dbReference type="Pfam" id="PF08666">
    <property type="entry name" value="SAF"/>
    <property type="match status" value="1"/>
</dbReference>
<dbReference type="Proteomes" id="UP000527324">
    <property type="component" value="Unassembled WGS sequence"/>
</dbReference>
<dbReference type="EC" id="4.2.1.7" evidence="4"/>
<dbReference type="SMART" id="SM00858">
    <property type="entry name" value="SAF"/>
    <property type="match status" value="1"/>
</dbReference>
<dbReference type="PANTHER" id="PTHR30536">
    <property type="entry name" value="ALTRONATE/GALACTARATE DEHYDRATASE"/>
    <property type="match status" value="1"/>
</dbReference>
<feature type="domain" description="SAF" evidence="3">
    <location>
        <begin position="11"/>
        <end position="80"/>
    </location>
</feature>
<proteinExistence type="inferred from homology"/>
<dbReference type="Pfam" id="PF04295">
    <property type="entry name" value="GD_AH_second"/>
    <property type="match status" value="1"/>
</dbReference>
<dbReference type="GO" id="GO:0008789">
    <property type="term" value="F:altronate dehydratase activity"/>
    <property type="evidence" value="ECO:0007669"/>
    <property type="project" value="UniProtKB-EC"/>
</dbReference>
<dbReference type="EMBL" id="JACHOQ010000002">
    <property type="protein sequence ID" value="MBB5739227.1"/>
    <property type="molecule type" value="Genomic_DNA"/>
</dbReference>
<evidence type="ECO:0000256" key="1">
    <source>
        <dbReference type="ARBA" id="ARBA00010986"/>
    </source>
</evidence>
<comment type="similarity">
    <text evidence="1">Belongs to the UxaA family.</text>
</comment>
<dbReference type="RefSeq" id="WP_183215419.1">
    <property type="nucleotide sequence ID" value="NZ_CAJFZS010000001.1"/>
</dbReference>
<organism evidence="4 5">
    <name type="scientific">Brevundimonas aurantiaca</name>
    <dbReference type="NCBI Taxonomy" id="74316"/>
    <lineage>
        <taxon>Bacteria</taxon>
        <taxon>Pseudomonadati</taxon>
        <taxon>Pseudomonadota</taxon>
        <taxon>Alphaproteobacteria</taxon>
        <taxon>Caulobacterales</taxon>
        <taxon>Caulobacteraceae</taxon>
        <taxon>Brevundimonas</taxon>
    </lineage>
</organism>
<keyword evidence="5" id="KW-1185">Reference proteome</keyword>
<reference evidence="4 5" key="1">
    <citation type="submission" date="2020-08" db="EMBL/GenBank/DDBJ databases">
        <title>Genomic Encyclopedia of Type Strains, Phase IV (KMG-IV): sequencing the most valuable type-strain genomes for metagenomic binning, comparative biology and taxonomic classification.</title>
        <authorList>
            <person name="Goeker M."/>
        </authorList>
    </citation>
    <scope>NUCLEOTIDE SEQUENCE [LARGE SCALE GENOMIC DNA]</scope>
    <source>
        <strain evidence="4 5">DSM 4731</strain>
    </source>
</reference>
<comment type="caution">
    <text evidence="4">The sequence shown here is derived from an EMBL/GenBank/DDBJ whole genome shotgun (WGS) entry which is preliminary data.</text>
</comment>
<keyword evidence="4" id="KW-0378">Hydrolase</keyword>
<sequence>MSRIVVLNSLDDVAIALDDISEGQTPEGLDVPARTHIPTGHKIARHAVEAGGVVRRYGQVIGRARIAIAPGDHVHIHNLMMTDDGREAEVGADLRSPPLRSDATFQGIVRPDGRVGTRNYIGVLTSVNCSATVARRIADAFPDDGLPDGVDGVVAFTHQGGCGGSSLSSDVALLQRTLGGYARHPNFHALLIVGLGCEANQIPAWLANEGLNAGPTLHALTIQEAGGTGRAIEAGVAIVRDLIREAAKMRRTTVSAEHLTVGLQCGGSDGWSGVTANPALGEAVDRLVSHGGSALLSETPEIWGAEHLLLRRAASQAVADKLQARLAWWRDYAARHQMELNNNPSPGNLKGGLTTILEKSLGAVAKSGSTPLNDVIGYAEPRAARGLSFMDSPGYDPCSATGQIASGANLIVFTTGRGSVFGAKPAPSIKIASNAKLARWMDEDMDIDASPVLTGASLADVGERIFQKMLAVASGEPSKSEALGIGDNEFVPWQVGAYL</sequence>